<dbReference type="AlphaFoldDB" id="A0A838WVU9"/>
<keyword evidence="4 6" id="KW-0238">DNA-binding</keyword>
<evidence type="ECO:0000256" key="2">
    <source>
        <dbReference type="ARBA" id="ARBA00010961"/>
    </source>
</evidence>
<comment type="caution">
    <text evidence="7">The sequence shown here is derived from an EMBL/GenBank/DDBJ whole genome shotgun (WGS) entry which is preliminary data.</text>
</comment>
<dbReference type="GO" id="GO:0004803">
    <property type="term" value="F:transposase activity"/>
    <property type="evidence" value="ECO:0007669"/>
    <property type="project" value="UniProtKB-UniRule"/>
</dbReference>
<feature type="non-terminal residue" evidence="7">
    <location>
        <position position="152"/>
    </location>
</feature>
<dbReference type="EMBL" id="JACEOR010000225">
    <property type="protein sequence ID" value="MBA4504923.1"/>
    <property type="molecule type" value="Genomic_DNA"/>
</dbReference>
<sequence>KALWAVICTAWIDGVSTRKVEDLVRALGNESGISKSQVSRICGEIDEVVAEFLHRRLDHTWFPYLFLDATYLDIRQGGRVVSQAVVVATGVAATGHREVLGMAIGDAETTDFWTEFLRSLRERGLTISTPAAPEGVLMVTSDAHSGLKHAIK</sequence>
<keyword evidence="8" id="KW-1185">Reference proteome</keyword>
<dbReference type="Pfam" id="PF00872">
    <property type="entry name" value="Transposase_mut"/>
    <property type="match status" value="1"/>
</dbReference>
<feature type="non-terminal residue" evidence="7">
    <location>
        <position position="1"/>
    </location>
</feature>
<dbReference type="PANTHER" id="PTHR33217">
    <property type="entry name" value="TRANSPOSASE FOR INSERTION SEQUENCE ELEMENT IS1081"/>
    <property type="match status" value="1"/>
</dbReference>
<dbReference type="GO" id="GO:0006313">
    <property type="term" value="P:DNA transposition"/>
    <property type="evidence" value="ECO:0007669"/>
    <property type="project" value="UniProtKB-UniRule"/>
</dbReference>
<evidence type="ECO:0000256" key="1">
    <source>
        <dbReference type="ARBA" id="ARBA00002190"/>
    </source>
</evidence>
<protein>
    <recommendedName>
        <fullName evidence="6">Mutator family transposase</fullName>
    </recommendedName>
</protein>
<proteinExistence type="inferred from homology"/>
<gene>
    <name evidence="7" type="ORF">H0H28_06210</name>
</gene>
<dbReference type="InterPro" id="IPR001207">
    <property type="entry name" value="Transposase_mutator"/>
</dbReference>
<organism evidence="7 8">
    <name type="scientific">Corynebacterium sanguinis</name>
    <dbReference type="NCBI Taxonomy" id="2594913"/>
    <lineage>
        <taxon>Bacteria</taxon>
        <taxon>Bacillati</taxon>
        <taxon>Actinomycetota</taxon>
        <taxon>Actinomycetes</taxon>
        <taxon>Mycobacteriales</taxon>
        <taxon>Corynebacteriaceae</taxon>
        <taxon>Corynebacterium</taxon>
    </lineage>
</organism>
<dbReference type="PANTHER" id="PTHR33217:SF7">
    <property type="entry name" value="TRANSPOSASE FOR INSERTION SEQUENCE ELEMENT IS1081"/>
    <property type="match status" value="1"/>
</dbReference>
<accession>A0A838WVU9</accession>
<keyword evidence="3 6" id="KW-0815">Transposition</keyword>
<evidence type="ECO:0000313" key="7">
    <source>
        <dbReference type="EMBL" id="MBA4504923.1"/>
    </source>
</evidence>
<keyword evidence="6" id="KW-0814">Transposable element</keyword>
<dbReference type="GO" id="GO:0003677">
    <property type="term" value="F:DNA binding"/>
    <property type="evidence" value="ECO:0007669"/>
    <property type="project" value="UniProtKB-UniRule"/>
</dbReference>
<dbReference type="Proteomes" id="UP000580709">
    <property type="component" value="Unassembled WGS sequence"/>
</dbReference>
<evidence type="ECO:0000256" key="6">
    <source>
        <dbReference type="RuleBase" id="RU365089"/>
    </source>
</evidence>
<evidence type="ECO:0000256" key="3">
    <source>
        <dbReference type="ARBA" id="ARBA00022578"/>
    </source>
</evidence>
<dbReference type="RefSeq" id="WP_181729725.1">
    <property type="nucleotide sequence ID" value="NZ_JACEOR010000225.1"/>
</dbReference>
<name>A0A838WVU9_9CORY</name>
<reference evidence="7 8" key="1">
    <citation type="submission" date="2020-07" db="EMBL/GenBank/DDBJ databases">
        <authorList>
            <person name="Khare M."/>
        </authorList>
    </citation>
    <scope>NUCLEOTIDE SEQUENCE [LARGE SCALE GENOMIC DNA]</scope>
    <source>
        <strain evidence="7 8">P8776</strain>
    </source>
</reference>
<keyword evidence="5 6" id="KW-0233">DNA recombination</keyword>
<evidence type="ECO:0000256" key="4">
    <source>
        <dbReference type="ARBA" id="ARBA00023125"/>
    </source>
</evidence>
<comment type="function">
    <text evidence="1 6">Required for the transposition of the insertion element.</text>
</comment>
<evidence type="ECO:0000256" key="5">
    <source>
        <dbReference type="ARBA" id="ARBA00023172"/>
    </source>
</evidence>
<evidence type="ECO:0000313" key="8">
    <source>
        <dbReference type="Proteomes" id="UP000580709"/>
    </source>
</evidence>
<comment type="similarity">
    <text evidence="2 6">Belongs to the transposase mutator family.</text>
</comment>